<feature type="transmembrane region" description="Helical" evidence="7">
    <location>
        <begin position="351"/>
        <end position="371"/>
    </location>
</feature>
<feature type="transmembrane region" description="Helical" evidence="7">
    <location>
        <begin position="126"/>
        <end position="143"/>
    </location>
</feature>
<evidence type="ECO:0000313" key="8">
    <source>
        <dbReference type="Proteomes" id="UP000504637"/>
    </source>
</evidence>
<dbReference type="GeneID" id="54361453"/>
<dbReference type="GO" id="GO:0022857">
    <property type="term" value="F:transmembrane transporter activity"/>
    <property type="evidence" value="ECO:0007669"/>
    <property type="project" value="InterPro"/>
</dbReference>
<keyword evidence="2" id="KW-0813">Transport</keyword>
<dbReference type="GO" id="GO:0016020">
    <property type="term" value="C:membrane"/>
    <property type="evidence" value="ECO:0007669"/>
    <property type="project" value="UniProtKB-SubCell"/>
</dbReference>
<dbReference type="FunFam" id="1.20.1250.20:FF:000064">
    <property type="entry name" value="MFS allantoate transporter"/>
    <property type="match status" value="1"/>
</dbReference>
<reference evidence="9" key="2">
    <citation type="submission" date="2020-04" db="EMBL/GenBank/DDBJ databases">
        <authorList>
            <consortium name="NCBI Genome Project"/>
        </authorList>
    </citation>
    <scope>NUCLEOTIDE SEQUENCE</scope>
    <source>
        <strain evidence="9">CBS 342.82</strain>
    </source>
</reference>
<dbReference type="PANTHER" id="PTHR43791:SF59">
    <property type="entry name" value="TRANSPORTER, PUTATIVE (AFU_ORTHOLOGUE AFUA_1G06550)-RELATED"/>
    <property type="match status" value="1"/>
</dbReference>
<dbReference type="InterPro" id="IPR036259">
    <property type="entry name" value="MFS_trans_sf"/>
</dbReference>
<feature type="transmembrane region" description="Helical" evidence="7">
    <location>
        <begin position="219"/>
        <end position="239"/>
    </location>
</feature>
<dbReference type="RefSeq" id="XP_033464242.1">
    <property type="nucleotide sequence ID" value="XM_033603653.1"/>
</dbReference>
<dbReference type="OrthoDB" id="6730379at2759"/>
<feature type="transmembrane region" description="Helical" evidence="7">
    <location>
        <begin position="55"/>
        <end position="72"/>
    </location>
</feature>
<reference evidence="9" key="1">
    <citation type="submission" date="2020-01" db="EMBL/GenBank/DDBJ databases">
        <authorList>
            <consortium name="DOE Joint Genome Institute"/>
            <person name="Haridas S."/>
            <person name="Albert R."/>
            <person name="Binder M."/>
            <person name="Bloem J."/>
            <person name="Labutti K."/>
            <person name="Salamov A."/>
            <person name="Andreopoulos B."/>
            <person name="Baker S.E."/>
            <person name="Barry K."/>
            <person name="Bills G."/>
            <person name="Bluhm B.H."/>
            <person name="Cannon C."/>
            <person name="Castanera R."/>
            <person name="Culley D.E."/>
            <person name="Daum C."/>
            <person name="Ezra D."/>
            <person name="Gonzalez J.B."/>
            <person name="Henrissat B."/>
            <person name="Kuo A."/>
            <person name="Liang C."/>
            <person name="Lipzen A."/>
            <person name="Lutzoni F."/>
            <person name="Magnuson J."/>
            <person name="Mondo S."/>
            <person name="Nolan M."/>
            <person name="Ohm R."/>
            <person name="Pangilinan J."/>
            <person name="Park H.-J."/>
            <person name="Ramirez L."/>
            <person name="Alfaro M."/>
            <person name="Sun H."/>
            <person name="Tritt A."/>
            <person name="Yoshinaga Y."/>
            <person name="Zwiers L.-H."/>
            <person name="Turgeon B.G."/>
            <person name="Goodwin S.B."/>
            <person name="Spatafora J.W."/>
            <person name="Crous P.W."/>
            <person name="Grigoriev I.V."/>
        </authorList>
    </citation>
    <scope>NUCLEOTIDE SEQUENCE</scope>
    <source>
        <strain evidence="9">CBS 342.82</strain>
    </source>
</reference>
<organism evidence="9">
    <name type="scientific">Dissoconium aciculare CBS 342.82</name>
    <dbReference type="NCBI Taxonomy" id="1314786"/>
    <lineage>
        <taxon>Eukaryota</taxon>
        <taxon>Fungi</taxon>
        <taxon>Dikarya</taxon>
        <taxon>Ascomycota</taxon>
        <taxon>Pezizomycotina</taxon>
        <taxon>Dothideomycetes</taxon>
        <taxon>Dothideomycetidae</taxon>
        <taxon>Mycosphaerellales</taxon>
        <taxon>Dissoconiaceae</taxon>
        <taxon>Dissoconium</taxon>
    </lineage>
</organism>
<dbReference type="PANTHER" id="PTHR43791">
    <property type="entry name" value="PERMEASE-RELATED"/>
    <property type="match status" value="1"/>
</dbReference>
<evidence type="ECO:0000256" key="6">
    <source>
        <dbReference type="ARBA" id="ARBA00037968"/>
    </source>
</evidence>
<proteinExistence type="inferred from homology"/>
<feature type="transmembrane region" description="Helical" evidence="7">
    <location>
        <begin position="288"/>
        <end position="311"/>
    </location>
</feature>
<dbReference type="AlphaFoldDB" id="A0A6J3MGX3"/>
<comment type="subcellular location">
    <subcellularLocation>
        <location evidence="1">Membrane</location>
        <topology evidence="1">Multi-pass membrane protein</topology>
    </subcellularLocation>
</comment>
<sequence>MMADADAHKTNALHTETVSVERSSSGKDKAAVVLEQAGHDVIVTAADNKRILRKIDWAILPIILFIYCLQSLDKSSLSYASVFGLITDLNLVGSQFSWAGAIVYVAQLVWQPLIAYILVKFPIGKFMAVMVFCWGATLCGMVAARDFGGLMVARFMLGTFEASVAPTFVAIVQMWYRRSEQTNRNAAWYSMLGVVNILGSLLSYGLAHIQSNVLRPWQTIFLFCGLLTVCFSVLVFIYLPDSPMKARFLHGDDKLIAIERLRMNQMGVSSGIWRWDQVRECLLDVKTWLWFCLITTIAIPSGGISTFGPLILKSYVDDSFSTLLLNMPFGAVQLIATLAAAFAATRWRAKTPILIILCIPPIIGLAILLAIEHTPANRGPLLFGYYIISIYPAISPIIYSLAAQNTAGHTKRSLTNGEISIFPIPAKRPDQSFGKTDTFI</sequence>
<dbReference type="Pfam" id="PF07690">
    <property type="entry name" value="MFS_1"/>
    <property type="match status" value="1"/>
</dbReference>
<accession>A0A6J3MGX3</accession>
<reference evidence="9" key="3">
    <citation type="submission" date="2025-08" db="UniProtKB">
        <authorList>
            <consortium name="RefSeq"/>
        </authorList>
    </citation>
    <scope>IDENTIFICATION</scope>
    <source>
        <strain evidence="9">CBS 342.82</strain>
    </source>
</reference>
<feature type="transmembrane region" description="Helical" evidence="7">
    <location>
        <begin position="383"/>
        <end position="402"/>
    </location>
</feature>
<feature type="transmembrane region" description="Helical" evidence="7">
    <location>
        <begin position="98"/>
        <end position="119"/>
    </location>
</feature>
<evidence type="ECO:0000256" key="1">
    <source>
        <dbReference type="ARBA" id="ARBA00004141"/>
    </source>
</evidence>
<evidence type="ECO:0000256" key="2">
    <source>
        <dbReference type="ARBA" id="ARBA00022448"/>
    </source>
</evidence>
<keyword evidence="5 7" id="KW-0472">Membrane</keyword>
<keyword evidence="8" id="KW-1185">Reference proteome</keyword>
<evidence type="ECO:0000256" key="5">
    <source>
        <dbReference type="ARBA" id="ARBA00023136"/>
    </source>
</evidence>
<keyword evidence="3 7" id="KW-0812">Transmembrane</keyword>
<keyword evidence="4 7" id="KW-1133">Transmembrane helix</keyword>
<dbReference type="Proteomes" id="UP000504637">
    <property type="component" value="Unplaced"/>
</dbReference>
<dbReference type="SUPFAM" id="SSF103473">
    <property type="entry name" value="MFS general substrate transporter"/>
    <property type="match status" value="1"/>
</dbReference>
<evidence type="ECO:0000256" key="4">
    <source>
        <dbReference type="ARBA" id="ARBA00022989"/>
    </source>
</evidence>
<dbReference type="Gene3D" id="1.20.1250.20">
    <property type="entry name" value="MFS general substrate transporter like domains"/>
    <property type="match status" value="1"/>
</dbReference>
<comment type="similarity">
    <text evidence="6">Belongs to the major facilitator superfamily. Allantoate permease family.</text>
</comment>
<evidence type="ECO:0000313" key="9">
    <source>
        <dbReference type="RefSeq" id="XP_033464242.1"/>
    </source>
</evidence>
<feature type="transmembrane region" description="Helical" evidence="7">
    <location>
        <begin position="188"/>
        <end position="207"/>
    </location>
</feature>
<feature type="transmembrane region" description="Helical" evidence="7">
    <location>
        <begin position="155"/>
        <end position="176"/>
    </location>
</feature>
<gene>
    <name evidence="9" type="ORF">K489DRAFT_375291</name>
</gene>
<evidence type="ECO:0000256" key="7">
    <source>
        <dbReference type="SAM" id="Phobius"/>
    </source>
</evidence>
<protein>
    <submittedName>
        <fullName evidence="9">MFS general substrate transporter</fullName>
    </submittedName>
</protein>
<evidence type="ECO:0000256" key="3">
    <source>
        <dbReference type="ARBA" id="ARBA00022692"/>
    </source>
</evidence>
<name>A0A6J3MGX3_9PEZI</name>
<feature type="transmembrane region" description="Helical" evidence="7">
    <location>
        <begin position="323"/>
        <end position="344"/>
    </location>
</feature>
<dbReference type="InterPro" id="IPR011701">
    <property type="entry name" value="MFS"/>
</dbReference>